<dbReference type="InterPro" id="IPR050922">
    <property type="entry name" value="LytR/CpsA/Psr_CW_biosynth"/>
</dbReference>
<dbReference type="RefSeq" id="WP_013076929.1">
    <property type="nucleotide sequence ID" value="NC_014098.1"/>
</dbReference>
<feature type="domain" description="Cell envelope-related transcriptional attenuator" evidence="4">
    <location>
        <begin position="70"/>
        <end position="216"/>
    </location>
</feature>
<keyword evidence="3" id="KW-1133">Transmembrane helix</keyword>
<evidence type="ECO:0000313" key="6">
    <source>
        <dbReference type="Proteomes" id="UP000002368"/>
    </source>
</evidence>
<feature type="transmembrane region" description="Helical" evidence="3">
    <location>
        <begin position="7"/>
        <end position="28"/>
    </location>
</feature>
<dbReference type="AlphaFoldDB" id="D5WVV6"/>
<comment type="similarity">
    <text evidence="1">Belongs to the LytR/CpsA/Psr (LCP) family.</text>
</comment>
<keyword evidence="6" id="KW-1185">Reference proteome</keyword>
<dbReference type="HOGENOM" id="CLU_016455_1_0_9"/>
<dbReference type="Proteomes" id="UP000002368">
    <property type="component" value="Chromosome"/>
</dbReference>
<dbReference type="STRING" id="562970.Btus_3026"/>
<dbReference type="eggNOG" id="COG1316">
    <property type="taxonomic scope" value="Bacteria"/>
</dbReference>
<protein>
    <submittedName>
        <fullName evidence="5">Cell envelope-related transcriptional attenuator</fullName>
    </submittedName>
</protein>
<name>D5WVV6_KYRT2</name>
<organism evidence="5 6">
    <name type="scientific">Kyrpidia tusciae (strain DSM 2912 / NBRC 15312 / T2)</name>
    <name type="common">Bacillus tusciae</name>
    <dbReference type="NCBI Taxonomy" id="562970"/>
    <lineage>
        <taxon>Bacteria</taxon>
        <taxon>Bacillati</taxon>
        <taxon>Bacillota</taxon>
        <taxon>Bacilli</taxon>
        <taxon>Bacillales</taxon>
        <taxon>Alicyclobacillaceae</taxon>
        <taxon>Kyrpidia</taxon>
    </lineage>
</organism>
<feature type="compositionally biased region" description="Pro residues" evidence="2">
    <location>
        <begin position="334"/>
        <end position="348"/>
    </location>
</feature>
<dbReference type="PANTHER" id="PTHR33392">
    <property type="entry name" value="POLYISOPRENYL-TEICHOIC ACID--PEPTIDOGLYCAN TEICHOIC ACID TRANSFERASE TAGU"/>
    <property type="match status" value="1"/>
</dbReference>
<evidence type="ECO:0000313" key="5">
    <source>
        <dbReference type="EMBL" id="ADG07649.1"/>
    </source>
</evidence>
<keyword evidence="3" id="KW-0472">Membrane</keyword>
<evidence type="ECO:0000259" key="4">
    <source>
        <dbReference type="Pfam" id="PF03816"/>
    </source>
</evidence>
<feature type="region of interest" description="Disordered" evidence="2">
    <location>
        <begin position="325"/>
        <end position="454"/>
    </location>
</feature>
<dbReference type="PANTHER" id="PTHR33392:SF6">
    <property type="entry name" value="POLYISOPRENYL-TEICHOIC ACID--PEPTIDOGLYCAN TEICHOIC ACID TRANSFERASE TAGU"/>
    <property type="match status" value="1"/>
</dbReference>
<feature type="compositionally biased region" description="Gly residues" evidence="2">
    <location>
        <begin position="394"/>
        <end position="413"/>
    </location>
</feature>
<sequence>MAKRRRWLWIGAAVLLVVVLGMGGYYAWSIRHFVGAIQGGSADLPQWTGTERVNILMMGVDNRNHDPHPRSDTMVLVSVDPVTKTAQMFSIMRDTWYKIPGYGYEKINAGYAFGGPQLAVKTVEDFLQIPIHYYVVTDFVGFEKVVDAVGGVDLNVEKSMNYVDDGVYDIHLQAGYQHLDGAHALMYVRFRHDAESDFGRTQRQREFLLALANRLKAPSSIAKLPIILQAMEPYVRTNMNFGDMIRLAGLMRGVDISQVQTAQIPQNQDLLPENVDDQAVLIPHVAACRQTVHRMLGMADASTMTASASEDYYWNLYKDGGPAKPSTKVVAAPAPQPAPVPQPAPEPSTPAQESGNSSDQGTTAPTNHKSPTGNGGSSANDGKKNGNGQEQPGPAGGPEAGSGGTSGGGGTGGNDSPAPGTTDPKGSVDGKQVGTEKATSSASAQNFKPLHRAG</sequence>
<keyword evidence="3" id="KW-0812">Transmembrane</keyword>
<feature type="compositionally biased region" description="Polar residues" evidence="2">
    <location>
        <begin position="437"/>
        <end position="446"/>
    </location>
</feature>
<evidence type="ECO:0000256" key="2">
    <source>
        <dbReference type="SAM" id="MobiDB-lite"/>
    </source>
</evidence>
<dbReference type="NCBIfam" id="TIGR00350">
    <property type="entry name" value="lytR_cpsA_psr"/>
    <property type="match status" value="1"/>
</dbReference>
<dbReference type="InterPro" id="IPR004474">
    <property type="entry name" value="LytR_CpsA_psr"/>
</dbReference>
<evidence type="ECO:0000256" key="3">
    <source>
        <dbReference type="SAM" id="Phobius"/>
    </source>
</evidence>
<gene>
    <name evidence="5" type="ordered locus">Btus_3026</name>
</gene>
<reference evidence="5 6" key="1">
    <citation type="journal article" date="2011" name="Stand. Genomic Sci.">
        <title>Complete genome sequence of the thermophilic, hydrogen-oxidizing Bacillus tusciae type strain (T2) and reclassification in the new genus, Kyrpidia gen. nov. as Kyrpidia tusciae comb. nov. and emendation of the family Alicyclobacillaceae da Costa and Rainey, 2010.</title>
        <authorList>
            <person name="Klenk H.P."/>
            <person name="Lapidus A."/>
            <person name="Chertkov O."/>
            <person name="Copeland A."/>
            <person name="Del Rio T.G."/>
            <person name="Nolan M."/>
            <person name="Lucas S."/>
            <person name="Chen F."/>
            <person name="Tice H."/>
            <person name="Cheng J.F."/>
            <person name="Han C."/>
            <person name="Bruce D."/>
            <person name="Goodwin L."/>
            <person name="Pitluck S."/>
            <person name="Pati A."/>
            <person name="Ivanova N."/>
            <person name="Mavromatis K."/>
            <person name="Daum C."/>
            <person name="Chen A."/>
            <person name="Palaniappan K."/>
            <person name="Chang Y.J."/>
            <person name="Land M."/>
            <person name="Hauser L."/>
            <person name="Jeffries C.D."/>
            <person name="Detter J.C."/>
            <person name="Rohde M."/>
            <person name="Abt B."/>
            <person name="Pukall R."/>
            <person name="Goker M."/>
            <person name="Bristow J."/>
            <person name="Markowitz V."/>
            <person name="Hugenholtz P."/>
            <person name="Eisen J.A."/>
        </authorList>
    </citation>
    <scope>NUCLEOTIDE SEQUENCE [LARGE SCALE GENOMIC DNA]</scope>
    <source>
        <strain evidence="5 6">DSM 2912</strain>
    </source>
</reference>
<dbReference type="OrthoDB" id="27330at2"/>
<feature type="compositionally biased region" description="Polar residues" evidence="2">
    <location>
        <begin position="353"/>
        <end position="380"/>
    </location>
</feature>
<evidence type="ECO:0000256" key="1">
    <source>
        <dbReference type="ARBA" id="ARBA00006068"/>
    </source>
</evidence>
<dbReference type="KEGG" id="bts:Btus_3026"/>
<accession>D5WVV6</accession>
<proteinExistence type="inferred from homology"/>
<dbReference type="Pfam" id="PF03816">
    <property type="entry name" value="LytR_cpsA_psr"/>
    <property type="match status" value="1"/>
</dbReference>
<dbReference type="Gene3D" id="3.40.630.190">
    <property type="entry name" value="LCP protein"/>
    <property type="match status" value="1"/>
</dbReference>
<dbReference type="EMBL" id="CP002017">
    <property type="protein sequence ID" value="ADG07649.1"/>
    <property type="molecule type" value="Genomic_DNA"/>
</dbReference>